<feature type="transmembrane region" description="Helical" evidence="1">
    <location>
        <begin position="71"/>
        <end position="89"/>
    </location>
</feature>
<reference evidence="2 3" key="1">
    <citation type="journal article" date="2018" name="BMC Genomics">
        <title>Genomic evidence for intraspecific hybridization in a clonal and extremely halotolerant yeast.</title>
        <authorList>
            <person name="Gostincar C."/>
            <person name="Stajich J.E."/>
            <person name="Zupancic J."/>
            <person name="Zalar P."/>
            <person name="Gunde-Cimerman N."/>
        </authorList>
    </citation>
    <scope>NUCLEOTIDE SEQUENCE [LARGE SCALE GENOMIC DNA]</scope>
    <source>
        <strain evidence="2 3">EXF-171</strain>
    </source>
</reference>
<evidence type="ECO:0000313" key="2">
    <source>
        <dbReference type="EMBL" id="RMZ11156.1"/>
    </source>
</evidence>
<comment type="caution">
    <text evidence="2">The sequence shown here is derived from an EMBL/GenBank/DDBJ whole genome shotgun (WGS) entry which is preliminary data.</text>
</comment>
<keyword evidence="1" id="KW-0472">Membrane</keyword>
<gene>
    <name evidence="2" type="ORF">D0862_03038</name>
</gene>
<dbReference type="PANTHER" id="PTHR47751:SF1">
    <property type="entry name" value="SUPERFAMILY HYDROLASE, PUTATIVE (AFU_ORTHOLOGUE AFUA_2G16580)-RELATED"/>
    <property type="match status" value="1"/>
</dbReference>
<evidence type="ECO:0000313" key="3">
    <source>
        <dbReference type="Proteomes" id="UP000281468"/>
    </source>
</evidence>
<keyword evidence="1" id="KW-1133">Transmembrane helix</keyword>
<protein>
    <submittedName>
        <fullName evidence="2">Uncharacterized protein</fullName>
    </submittedName>
</protein>
<organism evidence="2 3">
    <name type="scientific">Hortaea werneckii</name>
    <name type="common">Black yeast</name>
    <name type="synonym">Cladosporium werneckii</name>
    <dbReference type="NCBI Taxonomy" id="91943"/>
    <lineage>
        <taxon>Eukaryota</taxon>
        <taxon>Fungi</taxon>
        <taxon>Dikarya</taxon>
        <taxon>Ascomycota</taxon>
        <taxon>Pezizomycotina</taxon>
        <taxon>Dothideomycetes</taxon>
        <taxon>Dothideomycetidae</taxon>
        <taxon>Mycosphaerellales</taxon>
        <taxon>Teratosphaeriaceae</taxon>
        <taxon>Hortaea</taxon>
    </lineage>
</organism>
<dbReference type="Proteomes" id="UP000281468">
    <property type="component" value="Unassembled WGS sequence"/>
</dbReference>
<name>A0A3M7HDD3_HORWE</name>
<evidence type="ECO:0000256" key="1">
    <source>
        <dbReference type="SAM" id="Phobius"/>
    </source>
</evidence>
<dbReference type="EMBL" id="QWIQ01000062">
    <property type="protein sequence ID" value="RMZ11156.1"/>
    <property type="molecule type" value="Genomic_DNA"/>
</dbReference>
<proteinExistence type="predicted"/>
<dbReference type="Gene3D" id="1.10.10.800">
    <property type="match status" value="1"/>
</dbReference>
<dbReference type="InterPro" id="IPR051411">
    <property type="entry name" value="Polyketide_trans_af380"/>
</dbReference>
<dbReference type="AlphaFoldDB" id="A0A3M7HDD3"/>
<sequence>MHENTDSKQFLICRQHRQQAQASPVNTVLICPHADVPENTTRGRALPSHLAETWYTGAVSYARNAMGIVHYARLMVLVCSFATFIGRLLCFGATTSKPAFKAEAICGSGRFVVRAGKIDPRTPAVATASIVQERREVIAKAAEHRWIEAAGAETSFQFGNPLRLTKTSTAINREFYDFYRTSRGEVTPPGICP</sequence>
<keyword evidence="1" id="KW-0812">Transmembrane</keyword>
<accession>A0A3M7HDD3</accession>
<dbReference type="PANTHER" id="PTHR47751">
    <property type="entry name" value="SUPERFAMILY HYDROLASE, PUTATIVE (AFU_ORTHOLOGUE AFUA_2G16580)-RELATED"/>
    <property type="match status" value="1"/>
</dbReference>